<proteinExistence type="inferred from homology"/>
<feature type="domain" description="FAD-binding" evidence="8">
    <location>
        <begin position="72"/>
        <end position="278"/>
    </location>
</feature>
<evidence type="ECO:0000313" key="10">
    <source>
        <dbReference type="Proteomes" id="UP000258309"/>
    </source>
</evidence>
<dbReference type="OMA" id="DVEERWA"/>
<keyword evidence="3" id="KW-0274">FAD</keyword>
<dbReference type="PANTHER" id="PTHR13789:SF242">
    <property type="entry name" value="FAD-BINDING DOMAIN-CONTAINING PROTEIN"/>
    <property type="match status" value="1"/>
</dbReference>
<dbReference type="SUPFAM" id="SSF51905">
    <property type="entry name" value="FAD/NAD(P)-binding domain"/>
    <property type="match status" value="1"/>
</dbReference>
<keyword evidence="4" id="KW-0560">Oxidoreductase</keyword>
<dbReference type="InterPro" id="IPR050493">
    <property type="entry name" value="FAD-dep_Monooxygenase_BioMet"/>
</dbReference>
<feature type="non-terminal residue" evidence="9">
    <location>
        <position position="1"/>
    </location>
</feature>
<keyword evidence="6" id="KW-0472">Membrane</keyword>
<keyword evidence="6" id="KW-1133">Transmembrane helix</keyword>
<evidence type="ECO:0000256" key="1">
    <source>
        <dbReference type="ARBA" id="ARBA00007992"/>
    </source>
</evidence>
<dbReference type="OrthoDB" id="16820at2759"/>
<dbReference type="EMBL" id="NCSJ02000316">
    <property type="protein sequence ID" value="RFU25667.1"/>
    <property type="molecule type" value="Genomic_DNA"/>
</dbReference>
<evidence type="ECO:0000256" key="6">
    <source>
        <dbReference type="SAM" id="Phobius"/>
    </source>
</evidence>
<accession>A0A3E2GXC9</accession>
<dbReference type="GO" id="GO:0071949">
    <property type="term" value="F:FAD binding"/>
    <property type="evidence" value="ECO:0007669"/>
    <property type="project" value="InterPro"/>
</dbReference>
<gene>
    <name evidence="9" type="ORF">B7463_g10672</name>
</gene>
<evidence type="ECO:0000256" key="5">
    <source>
        <dbReference type="ARBA" id="ARBA00023033"/>
    </source>
</evidence>
<dbReference type="PRINTS" id="PR00420">
    <property type="entry name" value="RNGMNOXGNASE"/>
</dbReference>
<dbReference type="AlphaFoldDB" id="A0A3E2GXC9"/>
<feature type="non-terminal residue" evidence="9">
    <location>
        <position position="340"/>
    </location>
</feature>
<dbReference type="InterPro" id="IPR002938">
    <property type="entry name" value="FAD-bd"/>
</dbReference>
<dbReference type="InterPro" id="IPR003953">
    <property type="entry name" value="FAD-dep_OxRdtase_2_FAD-bd"/>
</dbReference>
<keyword evidence="2" id="KW-0285">Flavoprotein</keyword>
<dbReference type="PANTHER" id="PTHR13789">
    <property type="entry name" value="MONOOXYGENASE"/>
    <property type="match status" value="1"/>
</dbReference>
<dbReference type="GO" id="GO:0004497">
    <property type="term" value="F:monooxygenase activity"/>
    <property type="evidence" value="ECO:0007669"/>
    <property type="project" value="UniProtKB-KW"/>
</dbReference>
<comment type="caution">
    <text evidence="9">The sequence shown here is derived from an EMBL/GenBank/DDBJ whole genome shotgun (WGS) entry which is preliminary data.</text>
</comment>
<sequence>MVSETIVEQLLVIVVGGGLGGLGAAISILLAGHRVIVLESAHEVGEKGQHLTSLDFVESGRKYKSPFWDFHRADLYNCLYDRAIELGADVRINSRVVQLKFPPFNDESLGTTVVLSDGRTVTADLVVGADGIASRTRECFLGREDLPTPTGDLAYRVLLDTADLDMDDSFKWLLSTKEVNYWMGPDCHAVSYRLRGGKMVNNDIPDDGTKTVTGDVQEMRDLFKDWDPRIGKILERCDSVQKWKLCIRHELPKWSHPSGTFTMLGDAVHATLPYLASGQQYLYHLHDGPEQRERDRLFQLHPTLPGDPLVWRDPELSPWLLGYDHVKDVEVRWNATLARM</sequence>
<evidence type="ECO:0000256" key="2">
    <source>
        <dbReference type="ARBA" id="ARBA00022630"/>
    </source>
</evidence>
<dbReference type="Gene3D" id="3.50.50.60">
    <property type="entry name" value="FAD/NAD(P)-binding domain"/>
    <property type="match status" value="1"/>
</dbReference>
<comment type="similarity">
    <text evidence="1">Belongs to the paxM FAD-dependent monooxygenase family.</text>
</comment>
<evidence type="ECO:0000259" key="7">
    <source>
        <dbReference type="Pfam" id="PF00890"/>
    </source>
</evidence>
<evidence type="ECO:0000256" key="4">
    <source>
        <dbReference type="ARBA" id="ARBA00023002"/>
    </source>
</evidence>
<dbReference type="Pfam" id="PF00890">
    <property type="entry name" value="FAD_binding_2"/>
    <property type="match status" value="1"/>
</dbReference>
<dbReference type="Pfam" id="PF01494">
    <property type="entry name" value="FAD_binding_3"/>
    <property type="match status" value="1"/>
</dbReference>
<organism evidence="9 10">
    <name type="scientific">Scytalidium lignicola</name>
    <name type="common">Hyphomycete</name>
    <dbReference type="NCBI Taxonomy" id="5539"/>
    <lineage>
        <taxon>Eukaryota</taxon>
        <taxon>Fungi</taxon>
        <taxon>Dikarya</taxon>
        <taxon>Ascomycota</taxon>
        <taxon>Pezizomycotina</taxon>
        <taxon>Leotiomycetes</taxon>
        <taxon>Leotiomycetes incertae sedis</taxon>
        <taxon>Scytalidium</taxon>
    </lineage>
</organism>
<keyword evidence="10" id="KW-1185">Reference proteome</keyword>
<name>A0A3E2GXC9_SCYLI</name>
<evidence type="ECO:0000313" key="9">
    <source>
        <dbReference type="EMBL" id="RFU25667.1"/>
    </source>
</evidence>
<dbReference type="STRING" id="5539.A0A3E2GXC9"/>
<dbReference type="SUPFAM" id="SSF54373">
    <property type="entry name" value="FAD-linked reductases, C-terminal domain"/>
    <property type="match status" value="1"/>
</dbReference>
<evidence type="ECO:0000256" key="3">
    <source>
        <dbReference type="ARBA" id="ARBA00022827"/>
    </source>
</evidence>
<feature type="domain" description="FAD-dependent oxidoreductase 2 FAD-binding" evidence="7">
    <location>
        <begin position="12"/>
        <end position="45"/>
    </location>
</feature>
<keyword evidence="5" id="KW-0503">Monooxygenase</keyword>
<feature type="transmembrane region" description="Helical" evidence="6">
    <location>
        <begin position="6"/>
        <end position="31"/>
    </location>
</feature>
<dbReference type="InterPro" id="IPR036188">
    <property type="entry name" value="FAD/NAD-bd_sf"/>
</dbReference>
<reference evidence="9 10" key="1">
    <citation type="submission" date="2018-05" db="EMBL/GenBank/DDBJ databases">
        <title>Draft genome sequence of Scytalidium lignicola DSM 105466, a ubiquitous saprotrophic fungus.</title>
        <authorList>
            <person name="Buettner E."/>
            <person name="Gebauer A.M."/>
            <person name="Hofrichter M."/>
            <person name="Liers C."/>
            <person name="Kellner H."/>
        </authorList>
    </citation>
    <scope>NUCLEOTIDE SEQUENCE [LARGE SCALE GENOMIC DNA]</scope>
    <source>
        <strain evidence="9 10">DSM 105466</strain>
    </source>
</reference>
<keyword evidence="6" id="KW-0812">Transmembrane</keyword>
<dbReference type="Proteomes" id="UP000258309">
    <property type="component" value="Unassembled WGS sequence"/>
</dbReference>
<evidence type="ECO:0000259" key="8">
    <source>
        <dbReference type="Pfam" id="PF01494"/>
    </source>
</evidence>
<protein>
    <submittedName>
        <fullName evidence="9">Uncharacterized protein</fullName>
    </submittedName>
</protein>